<dbReference type="SMART" id="SM00175">
    <property type="entry name" value="RAB"/>
    <property type="match status" value="1"/>
</dbReference>
<dbReference type="SMART" id="SM00173">
    <property type="entry name" value="RAS"/>
    <property type="match status" value="1"/>
</dbReference>
<dbReference type="InterPro" id="IPR003578">
    <property type="entry name" value="Small_GTPase_Rho"/>
</dbReference>
<accession>A0A8E2JCY8</accession>
<dbReference type="Pfam" id="PF00071">
    <property type="entry name" value="Ras"/>
    <property type="match status" value="1"/>
</dbReference>
<dbReference type="SUPFAM" id="SSF52540">
    <property type="entry name" value="P-loop containing nucleoside triphosphate hydrolases"/>
    <property type="match status" value="1"/>
</dbReference>
<dbReference type="PROSITE" id="PS51420">
    <property type="entry name" value="RHO"/>
    <property type="match status" value="1"/>
</dbReference>
<dbReference type="EMBL" id="KV745085">
    <property type="protein sequence ID" value="OCK78035.1"/>
    <property type="molecule type" value="Genomic_DNA"/>
</dbReference>
<dbReference type="PROSITE" id="PS51419">
    <property type="entry name" value="RAB"/>
    <property type="match status" value="1"/>
</dbReference>
<dbReference type="InterPro" id="IPR001806">
    <property type="entry name" value="Small_GTPase"/>
</dbReference>
<keyword evidence="8" id="KW-0449">Lipoprotein</keyword>
<dbReference type="SMART" id="SM00174">
    <property type="entry name" value="RHO"/>
    <property type="match status" value="1"/>
</dbReference>
<keyword evidence="4" id="KW-0488">Methylation</keyword>
<dbReference type="NCBIfam" id="TIGR00231">
    <property type="entry name" value="small_GTP"/>
    <property type="match status" value="1"/>
</dbReference>
<dbReference type="Gene3D" id="3.40.50.300">
    <property type="entry name" value="P-loop containing nucleotide triphosphate hydrolases"/>
    <property type="match status" value="1"/>
</dbReference>
<dbReference type="GO" id="GO:0003924">
    <property type="term" value="F:GTPase activity"/>
    <property type="evidence" value="ECO:0007669"/>
    <property type="project" value="InterPro"/>
</dbReference>
<organism evidence="10 11">
    <name type="scientific">Lepidopterella palustris CBS 459.81</name>
    <dbReference type="NCBI Taxonomy" id="1314670"/>
    <lineage>
        <taxon>Eukaryota</taxon>
        <taxon>Fungi</taxon>
        <taxon>Dikarya</taxon>
        <taxon>Ascomycota</taxon>
        <taxon>Pezizomycotina</taxon>
        <taxon>Dothideomycetes</taxon>
        <taxon>Pleosporomycetidae</taxon>
        <taxon>Mytilinidiales</taxon>
        <taxon>Argynnaceae</taxon>
        <taxon>Lepidopterella</taxon>
    </lineage>
</organism>
<evidence type="ECO:0000256" key="8">
    <source>
        <dbReference type="ARBA" id="ARBA00023288"/>
    </source>
</evidence>
<sequence length="243" mass="27491">MVAELEEVPPSDVAAVERVKGVFDFYKRRASVNSKDAVVTSPKSPEISRKIVVIGDGVVGKTPLIIRFCKGRVPEMNVPTTFEVHTADIEVDGKHVDLALWDTSGEEMNDRLRPLSYPNSHVILICFDISYPNSLDSVQEKWISEVLYFCEGLPYLLIGLKKDLRDDPDVLRSLAVMQQHPVTWEEQAEEVRRKIEALEYLECSAKTGEGVREVFEHAARAALLPRAKKKKRSLRRLIGRTFS</sequence>
<evidence type="ECO:0000256" key="7">
    <source>
        <dbReference type="ARBA" id="ARBA00023136"/>
    </source>
</evidence>
<protein>
    <submittedName>
        <fullName evidence="10">Ras-domain-containing protein</fullName>
    </submittedName>
</protein>
<dbReference type="Proteomes" id="UP000250266">
    <property type="component" value="Unassembled WGS sequence"/>
</dbReference>
<dbReference type="AlphaFoldDB" id="A0A8E2JCY8"/>
<dbReference type="PRINTS" id="PR00449">
    <property type="entry name" value="RASTRNSFRMNG"/>
</dbReference>
<comment type="similarity">
    <text evidence="2">Belongs to the small GTPase superfamily. Rho family.</text>
</comment>
<evidence type="ECO:0000256" key="2">
    <source>
        <dbReference type="ARBA" id="ARBA00010142"/>
    </source>
</evidence>
<evidence type="ECO:0000313" key="10">
    <source>
        <dbReference type="EMBL" id="OCK78035.1"/>
    </source>
</evidence>
<dbReference type="FunFam" id="3.40.50.300:FF:000983">
    <property type="entry name" value="Rho family GTPase"/>
    <property type="match status" value="1"/>
</dbReference>
<dbReference type="PANTHER" id="PTHR24072">
    <property type="entry name" value="RHO FAMILY GTPASE"/>
    <property type="match status" value="1"/>
</dbReference>
<dbReference type="InterPro" id="IPR005225">
    <property type="entry name" value="Small_GTP-bd"/>
</dbReference>
<keyword evidence="7" id="KW-0472">Membrane</keyword>
<keyword evidence="11" id="KW-1185">Reference proteome</keyword>
<evidence type="ECO:0000256" key="4">
    <source>
        <dbReference type="ARBA" id="ARBA00022481"/>
    </source>
</evidence>
<evidence type="ECO:0000256" key="3">
    <source>
        <dbReference type="ARBA" id="ARBA00022475"/>
    </source>
</evidence>
<evidence type="ECO:0000256" key="1">
    <source>
        <dbReference type="ARBA" id="ARBA00004342"/>
    </source>
</evidence>
<keyword evidence="5" id="KW-0547">Nucleotide-binding</keyword>
<name>A0A8E2JCY8_9PEZI</name>
<evidence type="ECO:0000313" key="11">
    <source>
        <dbReference type="Proteomes" id="UP000250266"/>
    </source>
</evidence>
<dbReference type="GO" id="GO:0007264">
    <property type="term" value="P:small GTPase-mediated signal transduction"/>
    <property type="evidence" value="ECO:0007669"/>
    <property type="project" value="InterPro"/>
</dbReference>
<comment type="subcellular location">
    <subcellularLocation>
        <location evidence="1">Cell membrane</location>
        <topology evidence="1">Lipid-anchor</topology>
        <orientation evidence="1">Cytoplasmic side</orientation>
    </subcellularLocation>
</comment>
<dbReference type="GO" id="GO:0005525">
    <property type="term" value="F:GTP binding"/>
    <property type="evidence" value="ECO:0007669"/>
    <property type="project" value="UniProtKB-KW"/>
</dbReference>
<reference evidence="10 11" key="1">
    <citation type="journal article" date="2016" name="Nat. Commun.">
        <title>Ectomycorrhizal ecology is imprinted in the genome of the dominant symbiotic fungus Cenococcum geophilum.</title>
        <authorList>
            <consortium name="DOE Joint Genome Institute"/>
            <person name="Peter M."/>
            <person name="Kohler A."/>
            <person name="Ohm R.A."/>
            <person name="Kuo A."/>
            <person name="Krutzmann J."/>
            <person name="Morin E."/>
            <person name="Arend M."/>
            <person name="Barry K.W."/>
            <person name="Binder M."/>
            <person name="Choi C."/>
            <person name="Clum A."/>
            <person name="Copeland A."/>
            <person name="Grisel N."/>
            <person name="Haridas S."/>
            <person name="Kipfer T."/>
            <person name="LaButti K."/>
            <person name="Lindquist E."/>
            <person name="Lipzen A."/>
            <person name="Maire R."/>
            <person name="Meier B."/>
            <person name="Mihaltcheva S."/>
            <person name="Molinier V."/>
            <person name="Murat C."/>
            <person name="Poggeler S."/>
            <person name="Quandt C.A."/>
            <person name="Sperisen C."/>
            <person name="Tritt A."/>
            <person name="Tisserant E."/>
            <person name="Crous P.W."/>
            <person name="Henrissat B."/>
            <person name="Nehls U."/>
            <person name="Egli S."/>
            <person name="Spatafora J.W."/>
            <person name="Grigoriev I.V."/>
            <person name="Martin F.M."/>
        </authorList>
    </citation>
    <scope>NUCLEOTIDE SEQUENCE [LARGE SCALE GENOMIC DNA]</scope>
    <source>
        <strain evidence="10 11">CBS 459.81</strain>
    </source>
</reference>
<dbReference type="InterPro" id="IPR027417">
    <property type="entry name" value="P-loop_NTPase"/>
</dbReference>
<keyword evidence="6" id="KW-0342">GTP-binding</keyword>
<proteinExistence type="inferred from homology"/>
<evidence type="ECO:0000256" key="6">
    <source>
        <dbReference type="ARBA" id="ARBA00023134"/>
    </source>
</evidence>
<evidence type="ECO:0000256" key="5">
    <source>
        <dbReference type="ARBA" id="ARBA00022741"/>
    </source>
</evidence>
<gene>
    <name evidence="10" type="ORF">K432DRAFT_302867</name>
</gene>
<keyword evidence="3" id="KW-1003">Cell membrane</keyword>
<dbReference type="PROSITE" id="PS51421">
    <property type="entry name" value="RAS"/>
    <property type="match status" value="1"/>
</dbReference>
<dbReference type="OrthoDB" id="8830751at2759"/>
<dbReference type="GO" id="GO:0005886">
    <property type="term" value="C:plasma membrane"/>
    <property type="evidence" value="ECO:0007669"/>
    <property type="project" value="UniProtKB-SubCell"/>
</dbReference>
<evidence type="ECO:0000256" key="9">
    <source>
        <dbReference type="ARBA" id="ARBA00023289"/>
    </source>
</evidence>
<keyword evidence="9" id="KW-0636">Prenylation</keyword>